<dbReference type="Gene3D" id="1.20.1250.20">
    <property type="entry name" value="MFS general substrate transporter like domains"/>
    <property type="match status" value="2"/>
</dbReference>
<dbReference type="RefSeq" id="WP_274457232.1">
    <property type="nucleotide sequence ID" value="NZ_CP067097.1"/>
</dbReference>
<dbReference type="SUPFAM" id="SSF103473">
    <property type="entry name" value="MFS general substrate transporter"/>
    <property type="match status" value="1"/>
</dbReference>
<comment type="caution">
    <text evidence="9">The sequence shown here is derived from an EMBL/GenBank/DDBJ whole genome shotgun (WGS) entry which is preliminary data.</text>
</comment>
<dbReference type="PANTHER" id="PTHR43045:SF1">
    <property type="entry name" value="SHIKIMATE TRANSPORTER"/>
    <property type="match status" value="1"/>
</dbReference>
<gene>
    <name evidence="9" type="ORF">J2S03_003440</name>
</gene>
<dbReference type="EMBL" id="JAUSTP010000055">
    <property type="protein sequence ID" value="MDQ0191569.1"/>
    <property type="molecule type" value="Genomic_DNA"/>
</dbReference>
<feature type="transmembrane region" description="Helical" evidence="7">
    <location>
        <begin position="81"/>
        <end position="102"/>
    </location>
</feature>
<proteinExistence type="predicted"/>
<feature type="transmembrane region" description="Helical" evidence="7">
    <location>
        <begin position="180"/>
        <end position="199"/>
    </location>
</feature>
<feature type="transmembrane region" description="Helical" evidence="7">
    <location>
        <begin position="369"/>
        <end position="387"/>
    </location>
</feature>
<dbReference type="InterPro" id="IPR011701">
    <property type="entry name" value="MFS"/>
</dbReference>
<evidence type="ECO:0000256" key="5">
    <source>
        <dbReference type="ARBA" id="ARBA00022989"/>
    </source>
</evidence>
<dbReference type="InterPro" id="IPR036259">
    <property type="entry name" value="MFS_trans_sf"/>
</dbReference>
<evidence type="ECO:0000313" key="10">
    <source>
        <dbReference type="Proteomes" id="UP001232973"/>
    </source>
</evidence>
<keyword evidence="2" id="KW-0813">Transport</keyword>
<dbReference type="Pfam" id="PF07690">
    <property type="entry name" value="MFS_1"/>
    <property type="match status" value="1"/>
</dbReference>
<keyword evidence="10" id="KW-1185">Reference proteome</keyword>
<dbReference type="InterPro" id="IPR005829">
    <property type="entry name" value="Sugar_transporter_CS"/>
</dbReference>
<feature type="transmembrane region" description="Helical" evidence="7">
    <location>
        <begin position="269"/>
        <end position="288"/>
    </location>
</feature>
<dbReference type="InterPro" id="IPR020846">
    <property type="entry name" value="MFS_dom"/>
</dbReference>
<feature type="transmembrane region" description="Helical" evidence="7">
    <location>
        <begin position="234"/>
        <end position="257"/>
    </location>
</feature>
<evidence type="ECO:0000259" key="8">
    <source>
        <dbReference type="PROSITE" id="PS50850"/>
    </source>
</evidence>
<keyword evidence="4 7" id="KW-0812">Transmembrane</keyword>
<sequence length="443" mass="48049">MNGKLLRVLSASVVGSILEWYDYVVYGTASALVFNTLFFPKLGGVIGTLLSLATFAIGFLVRPIGGVIFGALGDKIGRKRVLTLTIVIMGSATTLIGLMPTYRSIGYWAPILLVALRIVQGIGSGSEYAGAVILMAENSKVSNRGFMSSLSYVGVSIGLMISSGIYGLFRTLPNAAFMSWGWRMPFLLSAVVVVFGLIIRLRLEETPVFAEAAEHHRLVRNPVRTAFRTSPKHIILAWMVATQDNSFTYLFQTFLTAYVTTQLHLPESVMLTTLTVMGFVQLIAIPAFGALSDKIGRRPLLIGGALLSALFGFPLFWLLNTRDPLIIGLSVIFASGIFRGAIVAVQASWYCELFDSRIRYTGFAVGREWPSIFGGLVPVFASAVLIWTRGHTWAISLLIVVFSMLTVVAGIIGPENSKLELDQISNSQCRRAGATTDGDVVSV</sequence>
<feature type="transmembrane region" description="Helical" evidence="7">
    <location>
        <begin position="146"/>
        <end position="168"/>
    </location>
</feature>
<evidence type="ECO:0000313" key="9">
    <source>
        <dbReference type="EMBL" id="MDQ0191569.1"/>
    </source>
</evidence>
<organism evidence="9 10">
    <name type="scientific">Alicyclobacillus cycloheptanicus</name>
    <dbReference type="NCBI Taxonomy" id="1457"/>
    <lineage>
        <taxon>Bacteria</taxon>
        <taxon>Bacillati</taxon>
        <taxon>Bacillota</taxon>
        <taxon>Bacilli</taxon>
        <taxon>Bacillales</taxon>
        <taxon>Alicyclobacillaceae</taxon>
        <taxon>Alicyclobacillus</taxon>
    </lineage>
</organism>
<feature type="transmembrane region" description="Helical" evidence="7">
    <location>
        <begin position="325"/>
        <end position="349"/>
    </location>
</feature>
<keyword evidence="3" id="KW-1003">Cell membrane</keyword>
<feature type="transmembrane region" description="Helical" evidence="7">
    <location>
        <begin position="393"/>
        <end position="413"/>
    </location>
</feature>
<dbReference type="PANTHER" id="PTHR43045">
    <property type="entry name" value="SHIKIMATE TRANSPORTER"/>
    <property type="match status" value="1"/>
</dbReference>
<evidence type="ECO:0000256" key="6">
    <source>
        <dbReference type="ARBA" id="ARBA00023136"/>
    </source>
</evidence>
<feature type="domain" description="Major facilitator superfamily (MFS) profile" evidence="8">
    <location>
        <begin position="8"/>
        <end position="418"/>
    </location>
</feature>
<feature type="transmembrane region" description="Helical" evidence="7">
    <location>
        <begin position="300"/>
        <end position="319"/>
    </location>
</feature>
<accession>A0ABT9XNE8</accession>
<dbReference type="Proteomes" id="UP001232973">
    <property type="component" value="Unassembled WGS sequence"/>
</dbReference>
<evidence type="ECO:0000256" key="1">
    <source>
        <dbReference type="ARBA" id="ARBA00004651"/>
    </source>
</evidence>
<name>A0ABT9XNE8_9BACL</name>
<reference evidence="9 10" key="1">
    <citation type="submission" date="2023-07" db="EMBL/GenBank/DDBJ databases">
        <title>Genomic Encyclopedia of Type Strains, Phase IV (KMG-IV): sequencing the most valuable type-strain genomes for metagenomic binning, comparative biology and taxonomic classification.</title>
        <authorList>
            <person name="Goeker M."/>
        </authorList>
    </citation>
    <scope>NUCLEOTIDE SEQUENCE [LARGE SCALE GENOMIC DNA]</scope>
    <source>
        <strain evidence="9 10">DSM 4006</strain>
    </source>
</reference>
<protein>
    <submittedName>
        <fullName evidence="9">MFS family permease</fullName>
    </submittedName>
</protein>
<evidence type="ECO:0000256" key="4">
    <source>
        <dbReference type="ARBA" id="ARBA00022692"/>
    </source>
</evidence>
<feature type="transmembrane region" description="Helical" evidence="7">
    <location>
        <begin position="108"/>
        <end position="134"/>
    </location>
</feature>
<dbReference type="PROSITE" id="PS00217">
    <property type="entry name" value="SUGAR_TRANSPORT_2"/>
    <property type="match status" value="1"/>
</dbReference>
<comment type="subcellular location">
    <subcellularLocation>
        <location evidence="1">Cell membrane</location>
        <topology evidence="1">Multi-pass membrane protein</topology>
    </subcellularLocation>
</comment>
<evidence type="ECO:0000256" key="7">
    <source>
        <dbReference type="SAM" id="Phobius"/>
    </source>
</evidence>
<feature type="transmembrane region" description="Helical" evidence="7">
    <location>
        <begin position="45"/>
        <end position="69"/>
    </location>
</feature>
<dbReference type="CDD" id="cd17369">
    <property type="entry name" value="MFS_ShiA_like"/>
    <property type="match status" value="1"/>
</dbReference>
<evidence type="ECO:0000256" key="3">
    <source>
        <dbReference type="ARBA" id="ARBA00022475"/>
    </source>
</evidence>
<dbReference type="PROSITE" id="PS50850">
    <property type="entry name" value="MFS"/>
    <property type="match status" value="1"/>
</dbReference>
<keyword evidence="5 7" id="KW-1133">Transmembrane helix</keyword>
<keyword evidence="6 7" id="KW-0472">Membrane</keyword>
<evidence type="ECO:0000256" key="2">
    <source>
        <dbReference type="ARBA" id="ARBA00022448"/>
    </source>
</evidence>